<dbReference type="SUPFAM" id="SSF56176">
    <property type="entry name" value="FAD-binding/transporter-associated domain-like"/>
    <property type="match status" value="1"/>
</dbReference>
<comment type="caution">
    <text evidence="6">The sequence shown here is derived from an EMBL/GenBank/DDBJ whole genome shotgun (WGS) entry which is preliminary data.</text>
</comment>
<evidence type="ECO:0000256" key="3">
    <source>
        <dbReference type="ARBA" id="ARBA00022827"/>
    </source>
</evidence>
<keyword evidence="4" id="KW-0560">Oxidoreductase</keyword>
<dbReference type="PANTHER" id="PTHR42934:SF2">
    <property type="entry name" value="GLYCOLATE OXIDASE SUBUNIT GLCD"/>
    <property type="match status" value="1"/>
</dbReference>
<keyword evidence="2" id="KW-0285">Flavoprotein</keyword>
<dbReference type="InterPro" id="IPR016166">
    <property type="entry name" value="FAD-bd_PCMH"/>
</dbReference>
<dbReference type="Pfam" id="PF02913">
    <property type="entry name" value="FAD-oxidase_C"/>
    <property type="match status" value="1"/>
</dbReference>
<evidence type="ECO:0000259" key="5">
    <source>
        <dbReference type="PROSITE" id="PS51387"/>
    </source>
</evidence>
<evidence type="ECO:0000256" key="2">
    <source>
        <dbReference type="ARBA" id="ARBA00022630"/>
    </source>
</evidence>
<feature type="domain" description="FAD-binding PCMH-type" evidence="5">
    <location>
        <begin position="41"/>
        <end position="220"/>
    </location>
</feature>
<evidence type="ECO:0000256" key="4">
    <source>
        <dbReference type="ARBA" id="ARBA00023002"/>
    </source>
</evidence>
<dbReference type="InterPro" id="IPR036318">
    <property type="entry name" value="FAD-bd_PCMH-like_sf"/>
</dbReference>
<dbReference type="Gene3D" id="3.30.70.2740">
    <property type="match status" value="1"/>
</dbReference>
<evidence type="ECO:0000313" key="6">
    <source>
        <dbReference type="EMBL" id="MFC1442257.1"/>
    </source>
</evidence>
<dbReference type="Gene3D" id="3.30.465.10">
    <property type="match status" value="1"/>
</dbReference>
<gene>
    <name evidence="6" type="ORF">ABUW04_28790</name>
</gene>
<evidence type="ECO:0000313" key="7">
    <source>
        <dbReference type="Proteomes" id="UP001592581"/>
    </source>
</evidence>
<dbReference type="EMBL" id="JBEUKS010000011">
    <property type="protein sequence ID" value="MFC1442257.1"/>
    <property type="molecule type" value="Genomic_DNA"/>
</dbReference>
<reference evidence="6 7" key="1">
    <citation type="submission" date="2024-06" db="EMBL/GenBank/DDBJ databases">
        <authorList>
            <person name="Lee S.D."/>
        </authorList>
    </citation>
    <scope>NUCLEOTIDE SEQUENCE [LARGE SCALE GENOMIC DNA]</scope>
    <source>
        <strain evidence="6 7">N1-10</strain>
    </source>
</reference>
<dbReference type="RefSeq" id="WP_380567282.1">
    <property type="nucleotide sequence ID" value="NZ_JBEUKS010000011.1"/>
</dbReference>
<dbReference type="InterPro" id="IPR051914">
    <property type="entry name" value="FAD-linked_OxidoTrans_Type4"/>
</dbReference>
<dbReference type="Pfam" id="PF01565">
    <property type="entry name" value="FAD_binding_4"/>
    <property type="match status" value="1"/>
</dbReference>
<name>A0ABV6XVG3_9ACTN</name>
<keyword evidence="7" id="KW-1185">Reference proteome</keyword>
<protein>
    <submittedName>
        <fullName evidence="6">FAD-linked oxidase C-terminal domain-containing protein</fullName>
    </submittedName>
</protein>
<evidence type="ECO:0000256" key="1">
    <source>
        <dbReference type="ARBA" id="ARBA00001974"/>
    </source>
</evidence>
<dbReference type="InterPro" id="IPR016171">
    <property type="entry name" value="Vanillyl_alc_oxidase_C-sub2"/>
</dbReference>
<accession>A0ABV6XVG3</accession>
<dbReference type="InterPro" id="IPR006094">
    <property type="entry name" value="Oxid_FAD_bind_N"/>
</dbReference>
<proteinExistence type="predicted"/>
<dbReference type="Proteomes" id="UP001592581">
    <property type="component" value="Unassembled WGS sequence"/>
</dbReference>
<dbReference type="InterPro" id="IPR004113">
    <property type="entry name" value="FAD-bd_oxidored_4_C"/>
</dbReference>
<dbReference type="Gene3D" id="1.10.45.10">
    <property type="entry name" value="Vanillyl-alcohol Oxidase, Chain A, domain 4"/>
    <property type="match status" value="1"/>
</dbReference>
<organism evidence="6 7">
    <name type="scientific">Streptacidiphilus jeojiensis</name>
    <dbReference type="NCBI Taxonomy" id="3229225"/>
    <lineage>
        <taxon>Bacteria</taxon>
        <taxon>Bacillati</taxon>
        <taxon>Actinomycetota</taxon>
        <taxon>Actinomycetes</taxon>
        <taxon>Kitasatosporales</taxon>
        <taxon>Streptomycetaceae</taxon>
        <taxon>Streptacidiphilus</taxon>
    </lineage>
</organism>
<dbReference type="SUPFAM" id="SSF55103">
    <property type="entry name" value="FAD-linked oxidases, C-terminal domain"/>
    <property type="match status" value="1"/>
</dbReference>
<dbReference type="InterPro" id="IPR016169">
    <property type="entry name" value="FAD-bd_PCMH_sub2"/>
</dbReference>
<dbReference type="PROSITE" id="PS51387">
    <property type="entry name" value="FAD_PCMH"/>
    <property type="match status" value="1"/>
</dbReference>
<keyword evidence="3" id="KW-0274">FAD</keyword>
<sequence>MRTLTGDRALAADLGRIVGPGHVEVRPAALVPYRTDATFGFSGLPTAVVRPGSTREVSQILAWASAHSVPVVPRGAGSSLAAGAVPVRGGIVLALTRMNRILAVDPVDLIAVVEPGVSTSDLAAAVQEHGLHYPPDPGSRRVSTLGGNVATNAGGLHGLKYGNTGGYVLGVQAVLPDGETIRAGGRLLKDVAGYDLVRLLTGSEGTLAVLTELTLALRPAPAASATGLAYFPDLESASDAVRGVIAAGILPATLEFLDRRCIRAVEEYARLGLDVTAGALLLFGDDGSPQEVDRTLREMAAVMPEHGATSVQLATAAAESEALLAARRCALPALARQGGATMLEDVGVPRSRLPELVRRIDAVAEAHRVTIATFGHAGDGNTHPTACFDPADRAERERVHAAFAEVFRAAIDLDGTITGEHGVGAAKLAHLPAQLGAAQTALQARIKRAFDPAGILNPGKAVTA</sequence>
<dbReference type="PANTHER" id="PTHR42934">
    <property type="entry name" value="GLYCOLATE OXIDASE SUBUNIT GLCD"/>
    <property type="match status" value="1"/>
</dbReference>
<comment type="cofactor">
    <cofactor evidence="1">
        <name>FAD</name>
        <dbReference type="ChEBI" id="CHEBI:57692"/>
    </cofactor>
</comment>
<dbReference type="InterPro" id="IPR016164">
    <property type="entry name" value="FAD-linked_Oxase-like_C"/>
</dbReference>